<dbReference type="InterPro" id="IPR036047">
    <property type="entry name" value="F-box-like_dom_sf"/>
</dbReference>
<dbReference type="Pfam" id="PF00134">
    <property type="entry name" value="Cyclin_N"/>
    <property type="match status" value="1"/>
</dbReference>
<dbReference type="AlphaFoldDB" id="A0A913XAF2"/>
<dbReference type="InterPro" id="IPR036915">
    <property type="entry name" value="Cyclin-like_sf"/>
</dbReference>
<dbReference type="Gene3D" id="1.10.472.10">
    <property type="entry name" value="Cyclin-like"/>
    <property type="match status" value="2"/>
</dbReference>
<dbReference type="Gene3D" id="1.20.1280.50">
    <property type="match status" value="1"/>
</dbReference>
<dbReference type="InterPro" id="IPR039361">
    <property type="entry name" value="Cyclin"/>
</dbReference>
<dbReference type="KEGG" id="epa:110240023"/>
<accession>A0A913XAF2</accession>
<dbReference type="SUPFAM" id="SSF47954">
    <property type="entry name" value="Cyclin-like"/>
    <property type="match status" value="2"/>
</dbReference>
<dbReference type="GeneID" id="110240023"/>
<dbReference type="PANTHER" id="PTHR10177">
    <property type="entry name" value="CYCLINS"/>
    <property type="match status" value="1"/>
</dbReference>
<proteinExistence type="inferred from homology"/>
<dbReference type="GO" id="GO:0005814">
    <property type="term" value="C:centriole"/>
    <property type="evidence" value="ECO:0007669"/>
    <property type="project" value="UniProtKB-SubCell"/>
</dbReference>
<dbReference type="CDD" id="cd20521">
    <property type="entry name" value="CYCLIN_CCNF_rpt1"/>
    <property type="match status" value="1"/>
</dbReference>
<dbReference type="InterPro" id="IPR013763">
    <property type="entry name" value="Cyclin-like_dom"/>
</dbReference>
<evidence type="ECO:0000256" key="4">
    <source>
        <dbReference type="ARBA" id="ARBA00022490"/>
    </source>
</evidence>
<keyword evidence="11" id="KW-1185">Reference proteome</keyword>
<dbReference type="Proteomes" id="UP000887567">
    <property type="component" value="Unplaced"/>
</dbReference>
<sequence length="632" mass="71030">MRIRTRSICTRRTRSSLRARPLLTLPEEVILLILKFLPAKDLTNLRLACNSLKTLIDCSSSIWRTVSFPGIWPSRRNLHVLERASNTGNIEASIKIGLAHLYNEGITDNKVNSVSNAQQNGKRAAEHFCKAERASVNGDPFIWFFVRPPWAPTGVCCKSCVFKNIVEFCSVSEPNDSLNKSLLYCIGKITSLHIDDNKKEGSMQWLQNAASLGSSHAAYEIWKMKSAERLMEPSLMLQSVRELRDIASSGNIDAQLNLAMQYASGNLGGATKEQIAEFIRQFVSRSKPTSTHKLFSFQTELNSTMRCILVDWLVEVAVMKDFPSQVVHIAVACVDQFIMSRTVQRSELQLLGITCILIAARFQGKDIVTIREAAWLTDNTYKYEDVVRMMGEVMACVRGQVRVLTIPDYLSLYSSLIALDKTTDCLASYIADLSILHTEFGRFSPSILAASCLVLASIPSRDELLSLIVPLCIRLEQQNLKLKTSSDSLLDVSFGCLSESGYDGDLEDEGEQMMDETTDESEFVEKDSMLNRQQGHASFISDEHSRSTSTPSIFRQKAFFNDNEEDMDIEPPIAIGNMIDSANDVYIPVARQPLKEVENNLEQPYTNKIMKPKSRRKECPLRTRRTRGKNSI</sequence>
<dbReference type="SUPFAM" id="SSF81383">
    <property type="entry name" value="F-box domain"/>
    <property type="match status" value="1"/>
</dbReference>
<evidence type="ECO:0000259" key="9">
    <source>
        <dbReference type="PROSITE" id="PS50181"/>
    </source>
</evidence>
<dbReference type="InterPro" id="IPR006671">
    <property type="entry name" value="Cyclin_N"/>
</dbReference>
<dbReference type="PROSITE" id="PS50181">
    <property type="entry name" value="FBOX"/>
    <property type="match status" value="1"/>
</dbReference>
<comment type="similarity">
    <text evidence="7">Belongs to the cyclin family.</text>
</comment>
<dbReference type="RefSeq" id="XP_020901451.1">
    <property type="nucleotide sequence ID" value="XM_021045792.2"/>
</dbReference>
<dbReference type="FunFam" id="1.10.472.10:FF:000038">
    <property type="entry name" value="Cyclin F"/>
    <property type="match status" value="1"/>
</dbReference>
<evidence type="ECO:0000313" key="11">
    <source>
        <dbReference type="Proteomes" id="UP000887567"/>
    </source>
</evidence>
<feature type="domain" description="F-box" evidence="9">
    <location>
        <begin position="19"/>
        <end position="66"/>
    </location>
</feature>
<dbReference type="SMART" id="SM00385">
    <property type="entry name" value="CYCLIN"/>
    <property type="match status" value="2"/>
</dbReference>
<evidence type="ECO:0000256" key="2">
    <source>
        <dbReference type="ARBA" id="ARBA00004556"/>
    </source>
</evidence>
<keyword evidence="5 7" id="KW-0195">Cyclin</keyword>
<keyword evidence="4" id="KW-0963">Cytoplasm</keyword>
<evidence type="ECO:0000256" key="6">
    <source>
        <dbReference type="ARBA" id="ARBA00023212"/>
    </source>
</evidence>
<keyword evidence="6" id="KW-0206">Cytoskeleton</keyword>
<dbReference type="OrthoDB" id="5590282at2759"/>
<protein>
    <recommendedName>
        <fullName evidence="3">Cyclin-F</fullName>
    </recommendedName>
</protein>
<evidence type="ECO:0000256" key="7">
    <source>
        <dbReference type="RuleBase" id="RU000383"/>
    </source>
</evidence>
<dbReference type="Pfam" id="PF12937">
    <property type="entry name" value="F-box-like"/>
    <property type="match status" value="1"/>
</dbReference>
<reference evidence="10" key="1">
    <citation type="submission" date="2022-11" db="UniProtKB">
        <authorList>
            <consortium name="EnsemblMetazoa"/>
        </authorList>
    </citation>
    <scope>IDENTIFICATION</scope>
</reference>
<evidence type="ECO:0000256" key="1">
    <source>
        <dbReference type="ARBA" id="ARBA00004114"/>
    </source>
</evidence>
<dbReference type="InterPro" id="IPR001810">
    <property type="entry name" value="F-box_dom"/>
</dbReference>
<evidence type="ECO:0000313" key="10">
    <source>
        <dbReference type="EnsemblMetazoa" id="XP_020901451.1"/>
    </source>
</evidence>
<evidence type="ECO:0000256" key="3">
    <source>
        <dbReference type="ARBA" id="ARBA00019493"/>
    </source>
</evidence>
<comment type="subcellular location">
    <subcellularLocation>
        <location evidence="1">Cytoplasm</location>
        <location evidence="1">Cytoskeleton</location>
        <location evidence="1">Microtubule organizing center</location>
        <location evidence="1">Centrosome</location>
        <location evidence="1">Centriole</location>
    </subcellularLocation>
    <subcellularLocation>
        <location evidence="2">Cytoplasm</location>
        <location evidence="2">Perinuclear region</location>
    </subcellularLocation>
</comment>
<evidence type="ECO:0000256" key="8">
    <source>
        <dbReference type="SAM" id="MobiDB-lite"/>
    </source>
</evidence>
<dbReference type="GO" id="GO:0048471">
    <property type="term" value="C:perinuclear region of cytoplasm"/>
    <property type="evidence" value="ECO:0007669"/>
    <property type="project" value="UniProtKB-SubCell"/>
</dbReference>
<dbReference type="SMART" id="SM00256">
    <property type="entry name" value="FBOX"/>
    <property type="match status" value="1"/>
</dbReference>
<organism evidence="10 11">
    <name type="scientific">Exaiptasia diaphana</name>
    <name type="common">Tropical sea anemone</name>
    <name type="synonym">Aiptasia pulchella</name>
    <dbReference type="NCBI Taxonomy" id="2652724"/>
    <lineage>
        <taxon>Eukaryota</taxon>
        <taxon>Metazoa</taxon>
        <taxon>Cnidaria</taxon>
        <taxon>Anthozoa</taxon>
        <taxon>Hexacorallia</taxon>
        <taxon>Actiniaria</taxon>
        <taxon>Aiptasiidae</taxon>
        <taxon>Exaiptasia</taxon>
    </lineage>
</organism>
<dbReference type="SMART" id="SM01332">
    <property type="entry name" value="Cyclin_C"/>
    <property type="match status" value="1"/>
</dbReference>
<dbReference type="CDD" id="cd22082">
    <property type="entry name" value="F-box_FBXO1"/>
    <property type="match status" value="1"/>
</dbReference>
<dbReference type="Pfam" id="PF02984">
    <property type="entry name" value="Cyclin_C"/>
    <property type="match status" value="1"/>
</dbReference>
<name>A0A913XAF2_EXADI</name>
<feature type="region of interest" description="Disordered" evidence="8">
    <location>
        <begin position="612"/>
        <end position="632"/>
    </location>
</feature>
<dbReference type="Gene3D" id="1.25.40.10">
    <property type="entry name" value="Tetratricopeptide repeat domain"/>
    <property type="match status" value="1"/>
</dbReference>
<dbReference type="InterPro" id="IPR011990">
    <property type="entry name" value="TPR-like_helical_dom_sf"/>
</dbReference>
<evidence type="ECO:0000256" key="5">
    <source>
        <dbReference type="ARBA" id="ARBA00023127"/>
    </source>
</evidence>
<dbReference type="EnsemblMetazoa" id="XM_021045792.2">
    <property type="protein sequence ID" value="XP_020901451.1"/>
    <property type="gene ID" value="LOC110240023"/>
</dbReference>
<dbReference type="InterPro" id="IPR004367">
    <property type="entry name" value="Cyclin_C-dom"/>
</dbReference>